<keyword evidence="7 12" id="KW-0274">FAD</keyword>
<dbReference type="EMBL" id="ML978157">
    <property type="protein sequence ID" value="KAF2035642.1"/>
    <property type="molecule type" value="Genomic_DNA"/>
</dbReference>
<dbReference type="Gene3D" id="1.10.540.10">
    <property type="entry name" value="Acyl-CoA dehydrogenase/oxidase, N-terminal domain"/>
    <property type="match status" value="1"/>
</dbReference>
<evidence type="ECO:0000256" key="1">
    <source>
        <dbReference type="ARBA" id="ARBA00001201"/>
    </source>
</evidence>
<dbReference type="FunFam" id="1.20.140.10:FF:000015">
    <property type="entry name" value="Acyl-coenzyme A oxidase"/>
    <property type="match status" value="1"/>
</dbReference>
<dbReference type="InterPro" id="IPR046373">
    <property type="entry name" value="Acyl-CoA_Oxase/DH_mid-dom_sf"/>
</dbReference>
<dbReference type="GO" id="GO:0071949">
    <property type="term" value="F:FAD binding"/>
    <property type="evidence" value="ECO:0007669"/>
    <property type="project" value="InterPro"/>
</dbReference>
<evidence type="ECO:0000256" key="14">
    <source>
        <dbReference type="PIRSR" id="PIRSR000168-2"/>
    </source>
</evidence>
<dbReference type="InterPro" id="IPR036250">
    <property type="entry name" value="AcylCo_DH-like_C"/>
</dbReference>
<gene>
    <name evidence="19" type="ORF">EK21DRAFT_107161</name>
</gene>
<reference evidence="19" key="1">
    <citation type="journal article" date="2020" name="Stud. Mycol.">
        <title>101 Dothideomycetes genomes: a test case for predicting lifestyles and emergence of pathogens.</title>
        <authorList>
            <person name="Haridas S."/>
            <person name="Albert R."/>
            <person name="Binder M."/>
            <person name="Bloem J."/>
            <person name="Labutti K."/>
            <person name="Salamov A."/>
            <person name="Andreopoulos B."/>
            <person name="Baker S."/>
            <person name="Barry K."/>
            <person name="Bills G."/>
            <person name="Bluhm B."/>
            <person name="Cannon C."/>
            <person name="Castanera R."/>
            <person name="Culley D."/>
            <person name="Daum C."/>
            <person name="Ezra D."/>
            <person name="Gonzalez J."/>
            <person name="Henrissat B."/>
            <person name="Kuo A."/>
            <person name="Liang C."/>
            <person name="Lipzen A."/>
            <person name="Lutzoni F."/>
            <person name="Magnuson J."/>
            <person name="Mondo S."/>
            <person name="Nolan M."/>
            <person name="Ohm R."/>
            <person name="Pangilinan J."/>
            <person name="Park H.-J."/>
            <person name="Ramirez L."/>
            <person name="Alfaro M."/>
            <person name="Sun H."/>
            <person name="Tritt A."/>
            <person name="Yoshinaga Y."/>
            <person name="Zwiers L.-H."/>
            <person name="Turgeon B."/>
            <person name="Goodwin S."/>
            <person name="Spatafora J."/>
            <person name="Crous P."/>
            <person name="Grigoriev I."/>
        </authorList>
    </citation>
    <scope>NUCLEOTIDE SEQUENCE</scope>
    <source>
        <strain evidence="19">CBS 110217</strain>
    </source>
</reference>
<dbReference type="Pfam" id="PF02770">
    <property type="entry name" value="Acyl-CoA_dh_M"/>
    <property type="match status" value="1"/>
</dbReference>
<dbReference type="InterPro" id="IPR012258">
    <property type="entry name" value="Acyl-CoA_oxidase"/>
</dbReference>
<dbReference type="SUPFAM" id="SSF47203">
    <property type="entry name" value="Acyl-CoA dehydrogenase C-terminal domain-like"/>
    <property type="match status" value="2"/>
</dbReference>
<evidence type="ECO:0000259" key="17">
    <source>
        <dbReference type="Pfam" id="PF14749"/>
    </source>
</evidence>
<evidence type="ECO:0000256" key="9">
    <source>
        <dbReference type="ARBA" id="ARBA00023002"/>
    </source>
</evidence>
<accession>A0A9P4LTC3</accession>
<dbReference type="SUPFAM" id="SSF56645">
    <property type="entry name" value="Acyl-CoA dehydrogenase NM domain-like"/>
    <property type="match status" value="1"/>
</dbReference>
<proteinExistence type="inferred from homology"/>
<dbReference type="GO" id="GO:0003997">
    <property type="term" value="F:acyl-CoA oxidase activity"/>
    <property type="evidence" value="ECO:0007669"/>
    <property type="project" value="UniProtKB-EC"/>
</dbReference>
<dbReference type="AlphaFoldDB" id="A0A9P4LTC3"/>
<name>A0A9P4LTC3_9PLEO</name>
<evidence type="ECO:0000256" key="2">
    <source>
        <dbReference type="ARBA" id="ARBA00001974"/>
    </source>
</evidence>
<keyword evidence="6 12" id="KW-0285">Flavoprotein</keyword>
<dbReference type="Gene3D" id="1.20.140.10">
    <property type="entry name" value="Butyryl-CoA Dehydrogenase, subunit A, domain 3"/>
    <property type="match status" value="2"/>
</dbReference>
<evidence type="ECO:0000256" key="7">
    <source>
        <dbReference type="ARBA" id="ARBA00022827"/>
    </source>
</evidence>
<dbReference type="Pfam" id="PF22924">
    <property type="entry name" value="ACOX_C_alpha1"/>
    <property type="match status" value="1"/>
</dbReference>
<comment type="similarity">
    <text evidence="5 12">Belongs to the acyl-CoA oxidase family.</text>
</comment>
<dbReference type="InterPro" id="IPR002655">
    <property type="entry name" value="Acyl-CoA_oxidase_C"/>
</dbReference>
<comment type="pathway">
    <text evidence="4">Lipid metabolism; peroxisomal fatty acid beta-oxidation.</text>
</comment>
<dbReference type="GO" id="GO:0055088">
    <property type="term" value="P:lipid homeostasis"/>
    <property type="evidence" value="ECO:0007669"/>
    <property type="project" value="TreeGrafter"/>
</dbReference>
<evidence type="ECO:0000313" key="20">
    <source>
        <dbReference type="Proteomes" id="UP000799777"/>
    </source>
</evidence>
<sequence>MPDFTDRLKPAHDGTATLQAEHDGSAINVAELARHLLGRDGFLERQQKVLNVLSKEALFKKDQQLNLSRPERYQLGLARSKAIQRIIRRESWNHEDYSMAEYLNDEMSPYFLHMSMFVTTVREQASKEQQAYWMPKILNYDIIGCYAQTELGHGSNVRGLETTATWDPLKKEFEIHSPHLTASKWWNGSMGRTATHAIVVAQLLLPKANNPTELTNHGPQTFILQIRDKETHRSLPGIAVGDIGPKYGYASMDNGYMVFDHFRIPESAMLSRYAEVSDKTGAFVRTGHPAVVYGSLTFVRGQIIMHARLVLARAVTVAVRYTSIRRQFKDRDASNSAAAVEMKVLDYPTVQIRILPLLATTFALHYTGEYMYELYRKSRQTIETGDFGPLAQLHSASSGLKSLCTMLAADGIETCRRAMGGHGFGGGSGLVGLNSDYLSKPTVEGDNWMITQQVAAYLIKKMTDAVNDPNAPPKDPTDELFQFYLKNRSHRIPQTVVQDGTINDPSIVEIFQWRAADLSHRAYQARVVERKGWTKMMITLHNLSRAYSEFILVTNFYNSFSTSSSPLSTPTPAVLRTCFRLYALYTLDQNAAAFTMTNSIAPESVYTLQDTILDLMTELRPHAVKLVDAWSIPDWLLHSALGRSDGKVYEELFDMAHRRNPLNKVTFNPDWRSEEIVLGSGDGGRQVLAKL</sequence>
<feature type="binding site" evidence="14">
    <location>
        <position position="188"/>
    </location>
    <ligand>
        <name>FAD</name>
        <dbReference type="ChEBI" id="CHEBI:57692"/>
    </ligand>
</feature>
<feature type="domain" description="Acyl-coenzyme A oxidase N-terminal" evidence="17">
    <location>
        <begin position="28"/>
        <end position="143"/>
    </location>
</feature>
<dbReference type="InterPro" id="IPR006091">
    <property type="entry name" value="Acyl-CoA_Oxase/DH_mid-dom"/>
</dbReference>
<comment type="caution">
    <text evidence="19">The sequence shown here is derived from an EMBL/GenBank/DDBJ whole genome shotgun (WGS) entry which is preliminary data.</text>
</comment>
<protein>
    <recommendedName>
        <fullName evidence="12">Acyl-coenzyme A oxidase</fullName>
    </recommendedName>
</protein>
<evidence type="ECO:0000256" key="10">
    <source>
        <dbReference type="ARBA" id="ARBA00023098"/>
    </source>
</evidence>
<evidence type="ECO:0000256" key="13">
    <source>
        <dbReference type="PIRSR" id="PIRSR000168-1"/>
    </source>
</evidence>
<dbReference type="FunFam" id="2.40.110.10:FF:000003">
    <property type="entry name" value="Acyl-coenzyme A oxidase"/>
    <property type="match status" value="1"/>
</dbReference>
<feature type="domain" description="Acyl-CoA oxidase C-alpha1" evidence="18">
    <location>
        <begin position="293"/>
        <end position="459"/>
    </location>
</feature>
<evidence type="ECO:0000313" key="19">
    <source>
        <dbReference type="EMBL" id="KAF2035642.1"/>
    </source>
</evidence>
<dbReference type="InterPro" id="IPR037069">
    <property type="entry name" value="AcylCoA_DH/ox_N_sf"/>
</dbReference>
<dbReference type="InterPro" id="IPR009100">
    <property type="entry name" value="AcylCoA_DH/oxidase_NM_dom_sf"/>
</dbReference>
<evidence type="ECO:0000259" key="15">
    <source>
        <dbReference type="Pfam" id="PF01756"/>
    </source>
</evidence>
<dbReference type="GO" id="GO:0005777">
    <property type="term" value="C:peroxisome"/>
    <property type="evidence" value="ECO:0007669"/>
    <property type="project" value="UniProtKB-SubCell"/>
</dbReference>
<evidence type="ECO:0000256" key="6">
    <source>
        <dbReference type="ARBA" id="ARBA00022630"/>
    </source>
</evidence>
<feature type="active site" description="Proton acceptor" evidence="13">
    <location>
        <position position="444"/>
    </location>
</feature>
<dbReference type="Pfam" id="PF01756">
    <property type="entry name" value="ACOX"/>
    <property type="match status" value="1"/>
</dbReference>
<comment type="subcellular location">
    <subcellularLocation>
        <location evidence="3">Peroxisome</location>
    </subcellularLocation>
</comment>
<keyword evidence="10" id="KW-0443">Lipid metabolism</keyword>
<dbReference type="FunFam" id="1.20.140.10:FF:000007">
    <property type="entry name" value="Acyl-coenzyme A oxidase"/>
    <property type="match status" value="1"/>
</dbReference>
<keyword evidence="20" id="KW-1185">Reference proteome</keyword>
<keyword evidence="9" id="KW-0560">Oxidoreductase</keyword>
<dbReference type="Gene3D" id="2.40.110.10">
    <property type="entry name" value="Butyryl-CoA Dehydrogenase, subunit A, domain 2"/>
    <property type="match status" value="1"/>
</dbReference>
<organism evidence="19 20">
    <name type="scientific">Setomelanomma holmii</name>
    <dbReference type="NCBI Taxonomy" id="210430"/>
    <lineage>
        <taxon>Eukaryota</taxon>
        <taxon>Fungi</taxon>
        <taxon>Dikarya</taxon>
        <taxon>Ascomycota</taxon>
        <taxon>Pezizomycotina</taxon>
        <taxon>Dothideomycetes</taxon>
        <taxon>Pleosporomycetidae</taxon>
        <taxon>Pleosporales</taxon>
        <taxon>Pleosporineae</taxon>
        <taxon>Phaeosphaeriaceae</taxon>
        <taxon>Setomelanomma</taxon>
    </lineage>
</organism>
<evidence type="ECO:0000256" key="5">
    <source>
        <dbReference type="ARBA" id="ARBA00006288"/>
    </source>
</evidence>
<dbReference type="PIRSF" id="PIRSF000168">
    <property type="entry name" value="Acyl-CoA_oxidase"/>
    <property type="match status" value="1"/>
</dbReference>
<dbReference type="Proteomes" id="UP000799777">
    <property type="component" value="Unassembled WGS sequence"/>
</dbReference>
<comment type="cofactor">
    <cofactor evidence="2">
        <name>FAD</name>
        <dbReference type="ChEBI" id="CHEBI:57692"/>
    </cofactor>
</comment>
<feature type="binding site" evidence="14">
    <location>
        <position position="149"/>
    </location>
    <ligand>
        <name>FAD</name>
        <dbReference type="ChEBI" id="CHEBI:57692"/>
    </ligand>
</feature>
<keyword evidence="11" id="KW-0576">Peroxisome</keyword>
<dbReference type="GO" id="GO:0033540">
    <property type="term" value="P:fatty acid beta-oxidation using acyl-CoA oxidase"/>
    <property type="evidence" value="ECO:0007669"/>
    <property type="project" value="TreeGrafter"/>
</dbReference>
<evidence type="ECO:0000259" key="18">
    <source>
        <dbReference type="Pfam" id="PF22924"/>
    </source>
</evidence>
<dbReference type="PANTHER" id="PTHR10909:SF250">
    <property type="entry name" value="PEROXISOMAL ACYL-COENZYME A OXIDASE 1"/>
    <property type="match status" value="1"/>
</dbReference>
<dbReference type="PANTHER" id="PTHR10909">
    <property type="entry name" value="ELECTRON TRANSPORT OXIDOREDUCTASE"/>
    <property type="match status" value="1"/>
</dbReference>
<evidence type="ECO:0000256" key="12">
    <source>
        <dbReference type="PIRNR" id="PIRNR000168"/>
    </source>
</evidence>
<evidence type="ECO:0000256" key="4">
    <source>
        <dbReference type="ARBA" id="ARBA00004846"/>
    </source>
</evidence>
<evidence type="ECO:0000256" key="3">
    <source>
        <dbReference type="ARBA" id="ARBA00004275"/>
    </source>
</evidence>
<dbReference type="Pfam" id="PF14749">
    <property type="entry name" value="Acyl-CoA_ox_N"/>
    <property type="match status" value="1"/>
</dbReference>
<evidence type="ECO:0000256" key="11">
    <source>
        <dbReference type="ARBA" id="ARBA00023140"/>
    </source>
</evidence>
<dbReference type="GO" id="GO:0005504">
    <property type="term" value="F:fatty acid binding"/>
    <property type="evidence" value="ECO:0007669"/>
    <property type="project" value="TreeGrafter"/>
</dbReference>
<dbReference type="InterPro" id="IPR029320">
    <property type="entry name" value="Acyl-CoA_ox_N"/>
</dbReference>
<dbReference type="OrthoDB" id="538336at2759"/>
<keyword evidence="8" id="KW-0276">Fatty acid metabolism</keyword>
<comment type="catalytic activity">
    <reaction evidence="1">
        <text>a 2,3-saturated acyl-CoA + O2 = a (2E)-enoyl-CoA + H2O2</text>
        <dbReference type="Rhea" id="RHEA:38959"/>
        <dbReference type="ChEBI" id="CHEBI:15379"/>
        <dbReference type="ChEBI" id="CHEBI:16240"/>
        <dbReference type="ChEBI" id="CHEBI:58856"/>
        <dbReference type="ChEBI" id="CHEBI:65111"/>
        <dbReference type="EC" id="1.3.3.6"/>
    </reaction>
</comment>
<feature type="domain" description="Acyl-CoA oxidase/dehydrogenase middle" evidence="16">
    <location>
        <begin position="145"/>
        <end position="260"/>
    </location>
</feature>
<dbReference type="InterPro" id="IPR055060">
    <property type="entry name" value="ACOX_C_alpha1"/>
</dbReference>
<feature type="domain" description="Acyl-CoA oxidase C-terminal" evidence="15">
    <location>
        <begin position="506"/>
        <end position="672"/>
    </location>
</feature>
<evidence type="ECO:0000256" key="8">
    <source>
        <dbReference type="ARBA" id="ARBA00022832"/>
    </source>
</evidence>
<evidence type="ECO:0000259" key="16">
    <source>
        <dbReference type="Pfam" id="PF02770"/>
    </source>
</evidence>